<dbReference type="RefSeq" id="WP_237874245.1">
    <property type="nucleotide sequence ID" value="NZ_JAKLUA010000039.1"/>
</dbReference>
<sequence length="262" mass="27553">MKKFIVAAAGTLALGIAAPASAADLAARPYTKAPPMVAAMYDWSGFYMGINGGGGSSHTCWDFVTPVTGTLVGEGCHNATGGTAGGQIGYRWQSAQWVFGLEGQGNWADFRGDNISTAFPGSALVTGDRNRTRIDAFGLITGQVGYAWNNVLLYVKGGGAVVSTKFDIYVAAGTPGAGTLLASAARENRWGGTVGAGLEYSFAPNWSVGVEYDHIFLGDLTRTLTTPTTIAVAFQTDRIRQDVDMGLVRLNYRFGGPLLAKY</sequence>
<dbReference type="PANTHER" id="PTHR34001">
    <property type="entry name" value="BLL7405 PROTEIN"/>
    <property type="match status" value="1"/>
</dbReference>
<comment type="caution">
    <text evidence="8">The sequence shown here is derived from an EMBL/GenBank/DDBJ whole genome shotgun (WGS) entry which is preliminary data.</text>
</comment>
<evidence type="ECO:0000313" key="9">
    <source>
        <dbReference type="Proteomes" id="UP001139012"/>
    </source>
</evidence>
<evidence type="ECO:0000256" key="4">
    <source>
        <dbReference type="ARBA" id="ARBA00023237"/>
    </source>
</evidence>
<dbReference type="Proteomes" id="UP001139012">
    <property type="component" value="Unassembled WGS sequence"/>
</dbReference>
<protein>
    <submittedName>
        <fullName evidence="8">Autotransporter outer membrane beta-barrel domain-containing protein</fullName>
    </submittedName>
</protein>
<dbReference type="InterPro" id="IPR027385">
    <property type="entry name" value="Beta-barrel_OMP"/>
</dbReference>
<keyword evidence="4" id="KW-0998">Cell outer membrane</keyword>
<gene>
    <name evidence="8" type="ORF">L6637_40740</name>
</gene>
<feature type="domain" description="Outer membrane protein beta-barrel" evidence="7">
    <location>
        <begin position="37"/>
        <end position="219"/>
    </location>
</feature>
<dbReference type="PANTHER" id="PTHR34001:SF3">
    <property type="entry name" value="BLL7405 PROTEIN"/>
    <property type="match status" value="1"/>
</dbReference>
<keyword evidence="3" id="KW-0472">Membrane</keyword>
<keyword evidence="2 6" id="KW-0732">Signal</keyword>
<organism evidence="8 9">
    <name type="scientific">Bradyrhizobium zhengyangense</name>
    <dbReference type="NCBI Taxonomy" id="2911009"/>
    <lineage>
        <taxon>Bacteria</taxon>
        <taxon>Pseudomonadati</taxon>
        <taxon>Pseudomonadota</taxon>
        <taxon>Alphaproteobacteria</taxon>
        <taxon>Hyphomicrobiales</taxon>
        <taxon>Nitrobacteraceae</taxon>
        <taxon>Bradyrhizobium</taxon>
    </lineage>
</organism>
<dbReference type="InterPro" id="IPR011250">
    <property type="entry name" value="OMP/PagP_B-barrel"/>
</dbReference>
<comment type="similarity">
    <text evidence="5">Belongs to the Omp25/RopB family.</text>
</comment>
<evidence type="ECO:0000256" key="6">
    <source>
        <dbReference type="SAM" id="SignalP"/>
    </source>
</evidence>
<keyword evidence="9" id="KW-1185">Reference proteome</keyword>
<evidence type="ECO:0000256" key="2">
    <source>
        <dbReference type="ARBA" id="ARBA00022729"/>
    </source>
</evidence>
<evidence type="ECO:0000256" key="1">
    <source>
        <dbReference type="ARBA" id="ARBA00004442"/>
    </source>
</evidence>
<evidence type="ECO:0000313" key="8">
    <source>
        <dbReference type="EMBL" id="MCG2673221.1"/>
    </source>
</evidence>
<dbReference type="Gene3D" id="2.40.160.20">
    <property type="match status" value="1"/>
</dbReference>
<feature type="chain" id="PRO_5046623730" evidence="6">
    <location>
        <begin position="23"/>
        <end position="262"/>
    </location>
</feature>
<dbReference type="Pfam" id="PF13505">
    <property type="entry name" value="OMP_b-brl"/>
    <property type="match status" value="1"/>
</dbReference>
<evidence type="ECO:0000256" key="5">
    <source>
        <dbReference type="ARBA" id="ARBA00038306"/>
    </source>
</evidence>
<evidence type="ECO:0000256" key="3">
    <source>
        <dbReference type="ARBA" id="ARBA00023136"/>
    </source>
</evidence>
<dbReference type="EMBL" id="JAKLUA010000039">
    <property type="protein sequence ID" value="MCG2673221.1"/>
    <property type="molecule type" value="Genomic_DNA"/>
</dbReference>
<accession>A0ABS9M1S7</accession>
<proteinExistence type="inferred from homology"/>
<comment type="subcellular location">
    <subcellularLocation>
        <location evidence="1">Cell outer membrane</location>
    </subcellularLocation>
</comment>
<feature type="signal peptide" evidence="6">
    <location>
        <begin position="1"/>
        <end position="22"/>
    </location>
</feature>
<dbReference type="InterPro" id="IPR051692">
    <property type="entry name" value="OMP-like"/>
</dbReference>
<evidence type="ECO:0000259" key="7">
    <source>
        <dbReference type="Pfam" id="PF13505"/>
    </source>
</evidence>
<name>A0ABS9M1S7_9BRAD</name>
<reference evidence="8" key="1">
    <citation type="submission" date="2022-01" db="EMBL/GenBank/DDBJ databases">
        <title>Genome sequnece data of strain Bradyrhizobium sp. nov.</title>
        <authorList>
            <person name="Zhang J."/>
        </authorList>
    </citation>
    <scope>NUCLEOTIDE SEQUENCE</scope>
    <source>
        <strain evidence="8">WYCCWR 12774</strain>
    </source>
</reference>
<dbReference type="SUPFAM" id="SSF56925">
    <property type="entry name" value="OMPA-like"/>
    <property type="match status" value="1"/>
</dbReference>